<dbReference type="AlphaFoldDB" id="A0AA49K149"/>
<evidence type="ECO:0000256" key="1">
    <source>
        <dbReference type="ARBA" id="ARBA00008591"/>
    </source>
</evidence>
<accession>A0AA49JVI3</accession>
<dbReference type="InterPro" id="IPR052912">
    <property type="entry name" value="UPF0111_domain"/>
</dbReference>
<dbReference type="EMBL" id="CP130612">
    <property type="protein sequence ID" value="WKW12774.1"/>
    <property type="molecule type" value="Genomic_DNA"/>
</dbReference>
<name>A0AA49K149_9BACT</name>
<dbReference type="InterPro" id="IPR018445">
    <property type="entry name" value="Put_Phosphate_transp_reg"/>
</dbReference>
<dbReference type="Pfam" id="PF01865">
    <property type="entry name" value="PhoU_div"/>
    <property type="match status" value="1"/>
</dbReference>
<accession>A0AA49K149</accession>
<dbReference type="Gene3D" id="1.20.58.220">
    <property type="entry name" value="Phosphate transport system protein phou homolog 2, domain 2"/>
    <property type="match status" value="1"/>
</dbReference>
<protein>
    <submittedName>
        <fullName evidence="3">DUF47 family protein</fullName>
    </submittedName>
</protein>
<organism evidence="3 4">
    <name type="scientific">Pseudogemmatithrix spongiicola</name>
    <dbReference type="NCBI Taxonomy" id="3062599"/>
    <lineage>
        <taxon>Bacteria</taxon>
        <taxon>Pseudomonadati</taxon>
        <taxon>Gemmatimonadota</taxon>
        <taxon>Gemmatimonadia</taxon>
        <taxon>Gemmatimonadales</taxon>
        <taxon>Gemmatimonadaceae</taxon>
        <taxon>Pseudogemmatithrix</taxon>
    </lineage>
</organism>
<proteinExistence type="inferred from homology"/>
<evidence type="ECO:0000313" key="3">
    <source>
        <dbReference type="EMBL" id="WKW15681.1"/>
    </source>
</evidence>
<dbReference type="RefSeq" id="WP_367885651.1">
    <property type="nucleotide sequence ID" value="NZ_CP130612.1"/>
</dbReference>
<dbReference type="KEGG" id="pspc:Strain318_002082"/>
<comment type="similarity">
    <text evidence="1">Belongs to the UPF0111 family.</text>
</comment>
<dbReference type="InterPro" id="IPR038078">
    <property type="entry name" value="PhoU-like_sf"/>
</dbReference>
<sequence>MRFLPKDEGFFGLFDQLSARLNSSAAFLRELFQHPERLDELVAKVKAEEHAADALTYEIMQRIDRSFVTPLDREDIHLLANRLDNVVDLMDGTARRATMFHINERRAPAIEMMDVLVETCAVLAQGVKEIRNPQAVHKAARQVKVLEEKADALYGKAVSDLFAGKPDPLEVIKWKEIYDNLEHAVDECEDVANVLESISLKNS</sequence>
<dbReference type="Proteomes" id="UP001229955">
    <property type="component" value="Chromosome"/>
</dbReference>
<gene>
    <name evidence="2" type="ORF">Strain138_002083</name>
    <name evidence="3" type="ORF">Strain318_002082</name>
</gene>
<evidence type="ECO:0000313" key="4">
    <source>
        <dbReference type="Proteomes" id="UP001229955"/>
    </source>
</evidence>
<keyword evidence="4" id="KW-1185">Reference proteome</keyword>
<dbReference type="EMBL" id="CP130613">
    <property type="protein sequence ID" value="WKW15681.1"/>
    <property type="molecule type" value="Genomic_DNA"/>
</dbReference>
<dbReference type="PANTHER" id="PTHR37298:SF1">
    <property type="entry name" value="UPF0111 PROTEIN YKAA"/>
    <property type="match status" value="1"/>
</dbReference>
<reference evidence="3" key="1">
    <citation type="submission" date="2023-07" db="EMBL/GenBank/DDBJ databases">
        <authorList>
            <person name="Haufschild T."/>
            <person name="Kallscheuer N."/>
            <person name="Hammer J."/>
            <person name="Kohn T."/>
            <person name="Kabuu M."/>
            <person name="Jogler M."/>
            <person name="Wohfarth N."/>
            <person name="Heuer A."/>
            <person name="Rohde M."/>
            <person name="van Teeseling M.C.F."/>
            <person name="Jogler C."/>
        </authorList>
    </citation>
    <scope>NUCLEOTIDE SEQUENCE</scope>
    <source>
        <strain evidence="2">Strain 138</strain>
        <strain evidence="3">Strain 318</strain>
    </source>
</reference>
<evidence type="ECO:0000313" key="2">
    <source>
        <dbReference type="EMBL" id="WKW12774.1"/>
    </source>
</evidence>
<dbReference type="PANTHER" id="PTHR37298">
    <property type="entry name" value="UPF0111 PROTEIN YKAA"/>
    <property type="match status" value="1"/>
</dbReference>